<dbReference type="EMBL" id="JABXBU010002227">
    <property type="protein sequence ID" value="KAF8774541.1"/>
    <property type="molecule type" value="Genomic_DNA"/>
</dbReference>
<dbReference type="AlphaFoldDB" id="A0A8T0ELZ2"/>
<gene>
    <name evidence="2" type="ORF">HNY73_017079</name>
</gene>
<reference evidence="2" key="1">
    <citation type="journal article" date="2020" name="bioRxiv">
        <title>Chromosome-level reference genome of the European wasp spider Argiope bruennichi: a resource for studies on range expansion and evolutionary adaptation.</title>
        <authorList>
            <person name="Sheffer M.M."/>
            <person name="Hoppe A."/>
            <person name="Krehenwinkel H."/>
            <person name="Uhl G."/>
            <person name="Kuss A.W."/>
            <person name="Jensen L."/>
            <person name="Jensen C."/>
            <person name="Gillespie R.G."/>
            <person name="Hoff K.J."/>
            <person name="Prost S."/>
        </authorList>
    </citation>
    <scope>NUCLEOTIDE SEQUENCE</scope>
</reference>
<dbReference type="OMA" id="KDAHIAC"/>
<dbReference type="Proteomes" id="UP000807504">
    <property type="component" value="Unassembled WGS sequence"/>
</dbReference>
<proteinExistence type="predicted"/>
<keyword evidence="1" id="KW-0732">Signal</keyword>
<comment type="caution">
    <text evidence="2">The sequence shown here is derived from an EMBL/GenBank/DDBJ whole genome shotgun (WGS) entry which is preliminary data.</text>
</comment>
<evidence type="ECO:0000256" key="1">
    <source>
        <dbReference type="SAM" id="SignalP"/>
    </source>
</evidence>
<organism evidence="2 3">
    <name type="scientific">Argiope bruennichi</name>
    <name type="common">Wasp spider</name>
    <name type="synonym">Aranea bruennichi</name>
    <dbReference type="NCBI Taxonomy" id="94029"/>
    <lineage>
        <taxon>Eukaryota</taxon>
        <taxon>Metazoa</taxon>
        <taxon>Ecdysozoa</taxon>
        <taxon>Arthropoda</taxon>
        <taxon>Chelicerata</taxon>
        <taxon>Arachnida</taxon>
        <taxon>Araneae</taxon>
        <taxon>Araneomorphae</taxon>
        <taxon>Entelegynae</taxon>
        <taxon>Araneoidea</taxon>
        <taxon>Araneidae</taxon>
        <taxon>Argiope</taxon>
    </lineage>
</organism>
<sequence length="120" mass="13944">MPYSHTFFSFIVISCLYLVLAWQHVDAEYNDDSLAVSSSNGWKDNLEKRNTWWTKKSIPNDEFSSACSVEKCLLMMIDCVRRSENKTALVQCKDAHIACLANCFQRYKEKYMFRSMAMAS</sequence>
<reference evidence="2" key="2">
    <citation type="submission" date="2020-06" db="EMBL/GenBank/DDBJ databases">
        <authorList>
            <person name="Sheffer M."/>
        </authorList>
    </citation>
    <scope>NUCLEOTIDE SEQUENCE</scope>
</reference>
<feature type="signal peptide" evidence="1">
    <location>
        <begin position="1"/>
        <end position="27"/>
    </location>
</feature>
<accession>A0A8T0ELZ2</accession>
<keyword evidence="3" id="KW-1185">Reference proteome</keyword>
<name>A0A8T0ELZ2_ARGBR</name>
<feature type="chain" id="PRO_5035927958" evidence="1">
    <location>
        <begin position="28"/>
        <end position="120"/>
    </location>
</feature>
<dbReference type="OrthoDB" id="6043301at2759"/>
<protein>
    <submittedName>
        <fullName evidence="2">Uncharacterized protein</fullName>
    </submittedName>
</protein>
<evidence type="ECO:0000313" key="3">
    <source>
        <dbReference type="Proteomes" id="UP000807504"/>
    </source>
</evidence>
<evidence type="ECO:0000313" key="2">
    <source>
        <dbReference type="EMBL" id="KAF8774541.1"/>
    </source>
</evidence>